<keyword evidence="4" id="KW-0378">Hydrolase</keyword>
<name>A0A3G6J405_9CORY</name>
<evidence type="ECO:0000313" key="6">
    <source>
        <dbReference type="EMBL" id="AZA12433.1"/>
    </source>
</evidence>
<evidence type="ECO:0000256" key="5">
    <source>
        <dbReference type="ARBA" id="ARBA00022884"/>
    </source>
</evidence>
<dbReference type="GO" id="GO:0008033">
    <property type="term" value="P:tRNA processing"/>
    <property type="evidence" value="ECO:0007669"/>
    <property type="project" value="UniProtKB-KW"/>
</dbReference>
<evidence type="ECO:0000256" key="1">
    <source>
        <dbReference type="ARBA" id="ARBA00022694"/>
    </source>
</evidence>
<dbReference type="AlphaFoldDB" id="A0A3G6J405"/>
<sequence>MSKAVGNAVVRHATSRKLRHAIMQLLPLFPADADVVVRALPKSGEATLDELVDDIRSGLEKIQRRSKKSE</sequence>
<dbReference type="Pfam" id="PF00825">
    <property type="entry name" value="Ribonuclease_P"/>
    <property type="match status" value="1"/>
</dbReference>
<dbReference type="InterPro" id="IPR000100">
    <property type="entry name" value="RNase_P"/>
</dbReference>
<keyword evidence="2" id="KW-0540">Nuclease</keyword>
<dbReference type="EMBL" id="CP033897">
    <property type="protein sequence ID" value="AZA12433.1"/>
    <property type="molecule type" value="Genomic_DNA"/>
</dbReference>
<dbReference type="GO" id="GO:0004526">
    <property type="term" value="F:ribonuclease P activity"/>
    <property type="evidence" value="ECO:0007669"/>
    <property type="project" value="InterPro"/>
</dbReference>
<reference evidence="6 7" key="1">
    <citation type="submission" date="2018-11" db="EMBL/GenBank/DDBJ databases">
        <authorList>
            <person name="Kleinhagauer T."/>
            <person name="Glaeser S.P."/>
            <person name="Spergser J."/>
            <person name="Ruckert C."/>
            <person name="Kaempfer P."/>
            <person name="Busse H.-J."/>
        </authorList>
    </citation>
    <scope>NUCLEOTIDE SEQUENCE [LARGE SCALE GENOMIC DNA]</scope>
    <source>
        <strain evidence="6 7">W8</strain>
    </source>
</reference>
<dbReference type="InterPro" id="IPR020568">
    <property type="entry name" value="Ribosomal_Su5_D2-typ_SF"/>
</dbReference>
<gene>
    <name evidence="6" type="ORF">CGERO_10770</name>
</gene>
<evidence type="ECO:0000313" key="7">
    <source>
        <dbReference type="Proteomes" id="UP000271587"/>
    </source>
</evidence>
<dbReference type="InterPro" id="IPR014721">
    <property type="entry name" value="Ribsml_uS5_D2-typ_fold_subgr"/>
</dbReference>
<dbReference type="KEGG" id="cgk:CGERO_10770"/>
<accession>A0A3G6J405</accession>
<evidence type="ECO:0000256" key="2">
    <source>
        <dbReference type="ARBA" id="ARBA00022722"/>
    </source>
</evidence>
<protein>
    <submittedName>
        <fullName evidence="6">Ribonuclease P</fullName>
    </submittedName>
</protein>
<evidence type="ECO:0000256" key="4">
    <source>
        <dbReference type="ARBA" id="ARBA00022801"/>
    </source>
</evidence>
<keyword evidence="5" id="KW-0694">RNA-binding</keyword>
<dbReference type="Gene3D" id="3.30.230.10">
    <property type="match status" value="1"/>
</dbReference>
<keyword evidence="3" id="KW-0255">Endonuclease</keyword>
<organism evidence="6 7">
    <name type="scientific">Corynebacterium gerontici</name>
    <dbReference type="NCBI Taxonomy" id="2079234"/>
    <lineage>
        <taxon>Bacteria</taxon>
        <taxon>Bacillati</taxon>
        <taxon>Actinomycetota</taxon>
        <taxon>Actinomycetes</taxon>
        <taxon>Mycobacteriales</taxon>
        <taxon>Corynebacteriaceae</taxon>
        <taxon>Corynebacterium</taxon>
    </lineage>
</organism>
<proteinExistence type="predicted"/>
<evidence type="ECO:0000256" key="3">
    <source>
        <dbReference type="ARBA" id="ARBA00022759"/>
    </source>
</evidence>
<dbReference type="SUPFAM" id="SSF54211">
    <property type="entry name" value="Ribosomal protein S5 domain 2-like"/>
    <property type="match status" value="1"/>
</dbReference>
<keyword evidence="1" id="KW-0819">tRNA processing</keyword>
<dbReference type="GO" id="GO:0000049">
    <property type="term" value="F:tRNA binding"/>
    <property type="evidence" value="ECO:0007669"/>
    <property type="project" value="InterPro"/>
</dbReference>
<dbReference type="Proteomes" id="UP000271587">
    <property type="component" value="Chromosome"/>
</dbReference>
<keyword evidence="7" id="KW-1185">Reference proteome</keyword>